<feature type="compositionally biased region" description="Basic and acidic residues" evidence="1">
    <location>
        <begin position="1099"/>
        <end position="1118"/>
    </location>
</feature>
<feature type="compositionally biased region" description="Basic and acidic residues" evidence="1">
    <location>
        <begin position="190"/>
        <end position="216"/>
    </location>
</feature>
<feature type="compositionally biased region" description="Basic and acidic residues" evidence="1">
    <location>
        <begin position="328"/>
        <end position="345"/>
    </location>
</feature>
<feature type="compositionally biased region" description="Polar residues" evidence="1">
    <location>
        <begin position="634"/>
        <end position="674"/>
    </location>
</feature>
<keyword evidence="3" id="KW-1185">Reference proteome</keyword>
<dbReference type="Proteomes" id="UP000274131">
    <property type="component" value="Unassembled WGS sequence"/>
</dbReference>
<feature type="compositionally biased region" description="Basic and acidic residues" evidence="1">
    <location>
        <begin position="419"/>
        <end position="433"/>
    </location>
</feature>
<evidence type="ECO:0000256" key="1">
    <source>
        <dbReference type="SAM" id="MobiDB-lite"/>
    </source>
</evidence>
<reference evidence="2 3" key="2">
    <citation type="submission" date="2018-10" db="EMBL/GenBank/DDBJ databases">
        <authorList>
            <consortium name="Pathogen Informatics"/>
        </authorList>
    </citation>
    <scope>NUCLEOTIDE SEQUENCE [LARGE SCALE GENOMIC DNA]</scope>
</reference>
<sequence length="1241" mass="138037">MEELRKQLRRLERFRDVSFGPHSVARHPSEPQESWFFRRRSLPSFSDSGHANSMHEHLRKMRSGQFDKSPPPRNLNEPNDNETKHIIAGGKQQFYKLPKIRCNDKTSAVNKNFEAVLLPVNRSASKPRSSRSTSKKRNEPIRVQKLKPVVSAAKPSTSLEIVGTPVTSGERRKPRETVKTITKKSPKTKVSAEEVKTKNTLEAAQKETPFESKPEPRIVPISSTFVKTTLDESAISVSTGPVDTKNVNEINEEEIFKSHGEETEAVPEISTKIEEPATQIEREEKLPETPEIQKEVPKDEGNEELDFRRISESETETALLSNVLEAKSLPEEPSGEHLKPVHAEELTEAEEEEQKRPQEPSDSAEASDSGKEEKGTKQSAAELLPTEYPQGEEHHINLDTAVASASSEEFTKQELYAGGREDEIVQKEKKISEEQEGMSPTHSIDRHEIAEESDAMKLEHYAPVEQTEVKEESPKDTISEQTEEFHKSSQSPIESPSEELIQPKLESINKEERDTEAEKSNEFPKDNEAELRDIKKDEKILESQVASENLLQSEVEPHPIDNDLPHMLVSQEVQMPGDDETRPDKDAGISSLGAEETMSVENKHYVLEKEVEASMIEDGKPLSKSEWDEVLSNKPDSSIGGSDTENKGSYPNVEQQRPNEGYETSLSELLTYDSNEAKVSVQEKESPTVPEMTKPTSESVVIQSFLEQESSLPYTTEEGRVSQVKEDETPASLNSAEIQEVATADLEKNIPAEKLNVTEDVGSAPESVTSDADDHHDDLSQHLKSLASEEATSKTPVSTPTKEAHGSDAKDGSAVIHKAIHRLESESDIQDKKVELSAPDAVSPGPSETEMLTTGQEDVEQHRAKRDVEDETLKVTVEKLENEDLNAETLNTQDEEEYEKAEDSSLIQEKTVREDFRALDAKGDSGNTSSDTEGADATMSDYEEGERSSQPEEDKKHEDEPANVTTEEETGVPELDLKLSKHEHSEEEILGTSEKHQKIVGEKDYEEELQESLLSRVERDSEPTGIHPDTEGALLSNSGTEDDLVTKHDDVESLSGEVTGEQRMRSTDWLSGASGSMNKAALEVAVTETEEINGNIPKKTVEGEEGDHTVSSEARDSDLMETTEAIAQLIRAAVESVHKKEENANIAKNIVDDDDTHNNNVVHQTVKESDNFLEELANATSLNKKISERKEGSLNSSEIDDNISTIDTSIINESPKENRIIIGRDLDTDDEHNNETGRSTI</sequence>
<dbReference type="WBParaSite" id="EVEC_0000914101-mRNA-1">
    <property type="protein sequence ID" value="EVEC_0000914101-mRNA-1"/>
    <property type="gene ID" value="EVEC_0000914101"/>
</dbReference>
<feature type="region of interest" description="Disordered" evidence="1">
    <location>
        <begin position="1098"/>
        <end position="1118"/>
    </location>
</feature>
<protein>
    <submittedName>
        <fullName evidence="4">Serine/arginine repetitive matrix protein 2</fullName>
    </submittedName>
</protein>
<dbReference type="OrthoDB" id="5838632at2759"/>
<dbReference type="AlphaFoldDB" id="A0A0N4VEM5"/>
<dbReference type="STRING" id="51028.A0A0N4VEM5"/>
<feature type="compositionally biased region" description="Basic and acidic residues" evidence="1">
    <location>
        <begin position="945"/>
        <end position="960"/>
    </location>
</feature>
<feature type="compositionally biased region" description="Basic and acidic residues" evidence="1">
    <location>
        <begin position="821"/>
        <end position="835"/>
    </location>
</feature>
<accession>A0A0N4VEM5</accession>
<proteinExistence type="predicted"/>
<feature type="compositionally biased region" description="Basic and acidic residues" evidence="1">
    <location>
        <begin position="910"/>
        <end position="923"/>
    </location>
</feature>
<reference evidence="4" key="1">
    <citation type="submission" date="2016-04" db="UniProtKB">
        <authorList>
            <consortium name="WormBaseParasite"/>
        </authorList>
    </citation>
    <scope>IDENTIFICATION</scope>
</reference>
<evidence type="ECO:0000313" key="2">
    <source>
        <dbReference type="EMBL" id="VDD93831.1"/>
    </source>
</evidence>
<feature type="compositionally biased region" description="Polar residues" evidence="1">
    <location>
        <begin position="694"/>
        <end position="714"/>
    </location>
</feature>
<feature type="compositionally biased region" description="Basic and acidic residues" evidence="1">
    <location>
        <begin position="772"/>
        <end position="781"/>
    </location>
</feature>
<feature type="compositionally biased region" description="Low complexity" evidence="1">
    <location>
        <begin position="122"/>
        <end position="132"/>
    </location>
</feature>
<feature type="region of interest" description="Disordered" evidence="1">
    <location>
        <begin position="165"/>
        <end position="216"/>
    </location>
</feature>
<feature type="region of interest" description="Disordered" evidence="1">
    <location>
        <begin position="572"/>
        <end position="737"/>
    </location>
</feature>
<name>A0A0N4VEM5_ENTVE</name>
<evidence type="ECO:0000313" key="4">
    <source>
        <dbReference type="WBParaSite" id="EVEC_0000914101-mRNA-1"/>
    </source>
</evidence>
<feature type="compositionally biased region" description="Basic and acidic residues" evidence="1">
    <location>
        <begin position="601"/>
        <end position="627"/>
    </location>
</feature>
<feature type="compositionally biased region" description="Low complexity" evidence="1">
    <location>
        <begin position="488"/>
        <end position="503"/>
    </location>
</feature>
<feature type="region of interest" description="Disordered" evidence="1">
    <location>
        <begin position="46"/>
        <end position="83"/>
    </location>
</feature>
<feature type="compositionally biased region" description="Basic and acidic residues" evidence="1">
    <location>
        <begin position="271"/>
        <end position="312"/>
    </location>
</feature>
<feature type="compositionally biased region" description="Basic and acidic residues" evidence="1">
    <location>
        <begin position="975"/>
        <end position="1003"/>
    </location>
</feature>
<feature type="compositionally biased region" description="Basic and acidic residues" evidence="1">
    <location>
        <begin position="507"/>
        <end position="531"/>
    </location>
</feature>
<dbReference type="EMBL" id="UXUI01009494">
    <property type="protein sequence ID" value="VDD93831.1"/>
    <property type="molecule type" value="Genomic_DNA"/>
</dbReference>
<feature type="compositionally biased region" description="Basic and acidic residues" evidence="1">
    <location>
        <begin position="859"/>
        <end position="882"/>
    </location>
</feature>
<feature type="compositionally biased region" description="Basic and acidic residues" evidence="1">
    <location>
        <begin position="802"/>
        <end position="811"/>
    </location>
</feature>
<gene>
    <name evidence="2" type="ORF">EVEC_LOCUS8582</name>
</gene>
<feature type="compositionally biased region" description="Basic and acidic residues" evidence="1">
    <location>
        <begin position="443"/>
        <end position="487"/>
    </location>
</feature>
<feature type="region of interest" description="Disordered" evidence="1">
    <location>
        <begin position="750"/>
        <end position="1073"/>
    </location>
</feature>
<organism evidence="4">
    <name type="scientific">Enterobius vermicularis</name>
    <name type="common">Human pinworm</name>
    <dbReference type="NCBI Taxonomy" id="51028"/>
    <lineage>
        <taxon>Eukaryota</taxon>
        <taxon>Metazoa</taxon>
        <taxon>Ecdysozoa</taxon>
        <taxon>Nematoda</taxon>
        <taxon>Chromadorea</taxon>
        <taxon>Rhabditida</taxon>
        <taxon>Spirurina</taxon>
        <taxon>Oxyuridomorpha</taxon>
        <taxon>Oxyuroidea</taxon>
        <taxon>Oxyuridae</taxon>
        <taxon>Enterobius</taxon>
    </lineage>
</organism>
<evidence type="ECO:0000313" key="3">
    <source>
        <dbReference type="Proteomes" id="UP000274131"/>
    </source>
</evidence>
<feature type="region of interest" description="Disordered" evidence="1">
    <location>
        <begin position="255"/>
        <end position="531"/>
    </location>
</feature>
<feature type="region of interest" description="Disordered" evidence="1">
    <location>
        <begin position="122"/>
        <end position="142"/>
    </location>
</feature>
<feature type="compositionally biased region" description="Basic and acidic residues" evidence="1">
    <location>
        <begin position="169"/>
        <end position="178"/>
    </location>
</feature>
<feature type="compositionally biased region" description="Basic and acidic residues" evidence="1">
    <location>
        <begin position="717"/>
        <end position="728"/>
    </location>
</feature>